<sequence length="321" mass="35069">MDAIKALNKSTGQAIQDILMPTLEITIPLLLKNKEAILSIQRKEETYGRHPRQKLDIYLPVENPVKSPILIFFYGGGLIRGDKIVPTVPEQLLYHNVGSFFAQRGIATIIADYRRVNSPFGGEDAVYPSGGDDVSLVLKWLGGFEHKGSGNVVIMGNSAGGIHISTFLLAPQYLEQRQNLAAGEKGIKLVGAVGLGVPFHFKSAEAGRANALETYYGDATGIKEKCPYGLLKAIENAGKPRGEVGVPNMLLLLGEFDPEDEIGQPNHDFAELCEKIWSTGTELKIIEGHNHISPPPFLMTGQADGEKWAEDVAEWIKRLNN</sequence>
<reference evidence="3" key="1">
    <citation type="submission" date="2019-07" db="EMBL/GenBank/DDBJ databases">
        <title>Hyphodiscus hymeniophilus genome sequencing and assembly.</title>
        <authorList>
            <person name="Kramer G."/>
            <person name="Nodwell J."/>
        </authorList>
    </citation>
    <scope>NUCLEOTIDE SEQUENCE</scope>
    <source>
        <strain evidence="3">ATCC 34498</strain>
    </source>
</reference>
<proteinExistence type="predicted"/>
<keyword evidence="4" id="KW-1185">Reference proteome</keyword>
<evidence type="ECO:0000259" key="2">
    <source>
        <dbReference type="Pfam" id="PF20434"/>
    </source>
</evidence>
<evidence type="ECO:0000313" key="3">
    <source>
        <dbReference type="EMBL" id="KAG0645372.1"/>
    </source>
</evidence>
<name>A0A9P6SQQ0_9HELO</name>
<dbReference type="InterPro" id="IPR029058">
    <property type="entry name" value="AB_hydrolase_fold"/>
</dbReference>
<gene>
    <name evidence="3" type="ORF">D0Z07_8873</name>
</gene>
<feature type="domain" description="BD-FAE-like" evidence="2">
    <location>
        <begin position="55"/>
        <end position="167"/>
    </location>
</feature>
<dbReference type="OrthoDB" id="433474at2759"/>
<evidence type="ECO:0000313" key="4">
    <source>
        <dbReference type="Proteomes" id="UP000785200"/>
    </source>
</evidence>
<dbReference type="InterPro" id="IPR049492">
    <property type="entry name" value="BD-FAE-like_dom"/>
</dbReference>
<dbReference type="AlphaFoldDB" id="A0A9P6SQQ0"/>
<organism evidence="3 4">
    <name type="scientific">Hyphodiscus hymeniophilus</name>
    <dbReference type="NCBI Taxonomy" id="353542"/>
    <lineage>
        <taxon>Eukaryota</taxon>
        <taxon>Fungi</taxon>
        <taxon>Dikarya</taxon>
        <taxon>Ascomycota</taxon>
        <taxon>Pezizomycotina</taxon>
        <taxon>Leotiomycetes</taxon>
        <taxon>Helotiales</taxon>
        <taxon>Hyphodiscaceae</taxon>
        <taxon>Hyphodiscus</taxon>
    </lineage>
</organism>
<dbReference type="PANTHER" id="PTHR48081:SF33">
    <property type="entry name" value="KYNURENINE FORMAMIDASE"/>
    <property type="match status" value="1"/>
</dbReference>
<dbReference type="InterPro" id="IPR050300">
    <property type="entry name" value="GDXG_lipolytic_enzyme"/>
</dbReference>
<evidence type="ECO:0000256" key="1">
    <source>
        <dbReference type="ARBA" id="ARBA00022801"/>
    </source>
</evidence>
<protein>
    <submittedName>
        <fullName evidence="3">Isoprenylcysteine methylesterase 2</fullName>
    </submittedName>
</protein>
<comment type="caution">
    <text evidence="3">The sequence shown here is derived from an EMBL/GenBank/DDBJ whole genome shotgun (WGS) entry which is preliminary data.</text>
</comment>
<dbReference type="Gene3D" id="3.40.50.1820">
    <property type="entry name" value="alpha/beta hydrolase"/>
    <property type="match status" value="1"/>
</dbReference>
<dbReference type="Pfam" id="PF20434">
    <property type="entry name" value="BD-FAE"/>
    <property type="match status" value="1"/>
</dbReference>
<dbReference type="GO" id="GO:0016787">
    <property type="term" value="F:hydrolase activity"/>
    <property type="evidence" value="ECO:0007669"/>
    <property type="project" value="UniProtKB-KW"/>
</dbReference>
<dbReference type="EMBL" id="VNKQ01000019">
    <property type="protein sequence ID" value="KAG0645372.1"/>
    <property type="molecule type" value="Genomic_DNA"/>
</dbReference>
<dbReference type="SUPFAM" id="SSF53474">
    <property type="entry name" value="alpha/beta-Hydrolases"/>
    <property type="match status" value="1"/>
</dbReference>
<dbReference type="PANTHER" id="PTHR48081">
    <property type="entry name" value="AB HYDROLASE SUPERFAMILY PROTEIN C4A8.06C"/>
    <property type="match status" value="1"/>
</dbReference>
<keyword evidence="1" id="KW-0378">Hydrolase</keyword>
<dbReference type="Proteomes" id="UP000785200">
    <property type="component" value="Unassembled WGS sequence"/>
</dbReference>
<accession>A0A9P6SQQ0</accession>